<dbReference type="EMBL" id="JAMXQS010000002">
    <property type="protein sequence ID" value="MCO6048895.1"/>
    <property type="molecule type" value="Genomic_DNA"/>
</dbReference>
<dbReference type="RefSeq" id="WP_252816138.1">
    <property type="nucleotide sequence ID" value="NZ_JAMXQS010000002.1"/>
</dbReference>
<keyword evidence="3" id="KW-1185">Reference proteome</keyword>
<evidence type="ECO:0000256" key="1">
    <source>
        <dbReference type="SAM" id="Phobius"/>
    </source>
</evidence>
<accession>A0ABT1C254</accession>
<feature type="transmembrane region" description="Helical" evidence="1">
    <location>
        <begin position="44"/>
        <end position="62"/>
    </location>
</feature>
<name>A0ABT1C254_9HYPH</name>
<keyword evidence="1" id="KW-1133">Transmembrane helix</keyword>
<keyword evidence="1" id="KW-0812">Transmembrane</keyword>
<keyword evidence="1" id="KW-0472">Membrane</keyword>
<proteinExistence type="predicted"/>
<evidence type="ECO:0000313" key="2">
    <source>
        <dbReference type="EMBL" id="MCO6048895.1"/>
    </source>
</evidence>
<gene>
    <name evidence="2" type="ORF">NGM99_03720</name>
</gene>
<organism evidence="2 3">
    <name type="scientific">Mesorhizobium liriopis</name>
    <dbReference type="NCBI Taxonomy" id="2953882"/>
    <lineage>
        <taxon>Bacteria</taxon>
        <taxon>Pseudomonadati</taxon>
        <taxon>Pseudomonadota</taxon>
        <taxon>Alphaproteobacteria</taxon>
        <taxon>Hyphomicrobiales</taxon>
        <taxon>Phyllobacteriaceae</taxon>
        <taxon>Mesorhizobium</taxon>
    </lineage>
</organism>
<reference evidence="2 3" key="1">
    <citation type="submission" date="2022-06" db="EMBL/GenBank/DDBJ databases">
        <title>Mesorhizobium sp. strain RP14 Genome sequencing and assembly.</title>
        <authorList>
            <person name="Kim I."/>
        </authorList>
    </citation>
    <scope>NUCLEOTIDE SEQUENCE [LARGE SCALE GENOMIC DNA]</scope>
    <source>
        <strain evidence="3">RP14(2022)</strain>
    </source>
</reference>
<sequence length="144" mass="16339">MASFVAMEPPEGGPSDRTIFVRDRFTFWAFLLPFVWFLLNRMPFMAVMSLLVVFGLFMLMTLPDFGLVGLLILLLVLFGFGLEAPVLKIRSLRGKGWHEAGTIDARSFRDAELRYFTGAVPTGTDSSWRERLPWFATPAEETAR</sequence>
<evidence type="ECO:0000313" key="3">
    <source>
        <dbReference type="Proteomes" id="UP001205906"/>
    </source>
</evidence>
<protein>
    <submittedName>
        <fullName evidence="2">DUF2628 domain-containing protein</fullName>
    </submittedName>
</protein>
<feature type="transmembrane region" description="Helical" evidence="1">
    <location>
        <begin position="20"/>
        <end position="39"/>
    </location>
</feature>
<dbReference type="InterPro" id="IPR024399">
    <property type="entry name" value="DUF2628"/>
</dbReference>
<dbReference type="Proteomes" id="UP001205906">
    <property type="component" value="Unassembled WGS sequence"/>
</dbReference>
<dbReference type="Pfam" id="PF10947">
    <property type="entry name" value="DUF2628"/>
    <property type="match status" value="1"/>
</dbReference>
<feature type="transmembrane region" description="Helical" evidence="1">
    <location>
        <begin position="68"/>
        <end position="87"/>
    </location>
</feature>
<comment type="caution">
    <text evidence="2">The sequence shown here is derived from an EMBL/GenBank/DDBJ whole genome shotgun (WGS) entry which is preliminary data.</text>
</comment>